<name>W0A6H2_9SPHN</name>
<dbReference type="InterPro" id="IPR011041">
    <property type="entry name" value="Quinoprot_gluc/sorb_DH_b-prop"/>
</dbReference>
<evidence type="ECO:0000313" key="4">
    <source>
        <dbReference type="Proteomes" id="UP000018851"/>
    </source>
</evidence>
<dbReference type="Pfam" id="PF22807">
    <property type="entry name" value="TrAA12"/>
    <property type="match status" value="2"/>
</dbReference>
<accession>W0A6H2</accession>
<dbReference type="EMBL" id="CP006644">
    <property type="protein sequence ID" value="AHE53529.1"/>
    <property type="molecule type" value="Genomic_DNA"/>
</dbReference>
<dbReference type="PATRIC" id="fig|1123269.5.peg.1772"/>
<evidence type="ECO:0000256" key="1">
    <source>
        <dbReference type="SAM" id="MobiDB-lite"/>
    </source>
</evidence>
<dbReference type="SUPFAM" id="SSF50952">
    <property type="entry name" value="Soluble quinoprotein glucose dehydrogenase"/>
    <property type="match status" value="1"/>
</dbReference>
<dbReference type="PANTHER" id="PTHR19328:SF55">
    <property type="entry name" value="BLR6566 PROTEIN"/>
    <property type="match status" value="1"/>
</dbReference>
<dbReference type="PANTHER" id="PTHR19328">
    <property type="entry name" value="HEDGEHOG-INTERACTING PROTEIN"/>
    <property type="match status" value="1"/>
</dbReference>
<dbReference type="InterPro" id="IPR011042">
    <property type="entry name" value="6-blade_b-propeller_TolB-like"/>
</dbReference>
<feature type="compositionally biased region" description="Polar residues" evidence="1">
    <location>
        <begin position="21"/>
        <end position="34"/>
    </location>
</feature>
<dbReference type="KEGG" id="ssan:NX02_09035"/>
<dbReference type="AlphaFoldDB" id="W0A6H2"/>
<feature type="domain" description="Pyrroloquinoline quinone-dependent pyranose dehydrogenase beta-propeller" evidence="2">
    <location>
        <begin position="292"/>
        <end position="397"/>
    </location>
</feature>
<reference evidence="3 4" key="1">
    <citation type="submission" date="2013-07" db="EMBL/GenBank/DDBJ databases">
        <title>Completed genome of Sphingomonas sanxanigenens NX02.</title>
        <authorList>
            <person name="Ma T."/>
            <person name="Huang H."/>
            <person name="Wu M."/>
            <person name="Li X."/>
            <person name="Li G."/>
        </authorList>
    </citation>
    <scope>NUCLEOTIDE SEQUENCE [LARGE SCALE GENOMIC DNA]</scope>
    <source>
        <strain evidence="3 4">NX02</strain>
    </source>
</reference>
<evidence type="ECO:0000259" key="2">
    <source>
        <dbReference type="Pfam" id="PF22807"/>
    </source>
</evidence>
<dbReference type="HOGENOM" id="CLU_024435_0_0_5"/>
<gene>
    <name evidence="3" type="ORF">NX02_09035</name>
</gene>
<evidence type="ECO:0000313" key="3">
    <source>
        <dbReference type="EMBL" id="AHE53529.1"/>
    </source>
</evidence>
<dbReference type="Proteomes" id="UP000018851">
    <property type="component" value="Chromosome"/>
</dbReference>
<protein>
    <recommendedName>
        <fullName evidence="2">Pyrroloquinoline quinone-dependent pyranose dehydrogenase beta-propeller domain-containing protein</fullName>
    </recommendedName>
</protein>
<proteinExistence type="predicted"/>
<dbReference type="Gene3D" id="2.120.10.30">
    <property type="entry name" value="TolB, C-terminal domain"/>
    <property type="match status" value="1"/>
</dbReference>
<keyword evidence="4" id="KW-1185">Reference proteome</keyword>
<organism evidence="3 4">
    <name type="scientific">Sphingomonas sanxanigenens DSM 19645 = NX02</name>
    <dbReference type="NCBI Taxonomy" id="1123269"/>
    <lineage>
        <taxon>Bacteria</taxon>
        <taxon>Pseudomonadati</taxon>
        <taxon>Pseudomonadota</taxon>
        <taxon>Alphaproteobacteria</taxon>
        <taxon>Sphingomonadales</taxon>
        <taxon>Sphingomonadaceae</taxon>
        <taxon>Sphingomonas</taxon>
    </lineage>
</organism>
<sequence length="404" mass="43472">MAQVQNGPGIGSNPQLPPPYQTKSAVNTPDTTPFPNGGGPAAAAGLAVNRFADGLDSPRNAVVLPNGDVLVAEARTERKNEDPTYRDQGRNRILLLRDSDGDGRADVREVLIAGLQQPYGMALIGAKLYIANANGVFWTPYAIGTTRIADDAPRTWITRFDPTGYNNHWTRNLLSSRDGKTLYVAIGSASNAGEYGMEKEKRRAAILAIDLQTGRERIFADGIRNPVGMALEPVTGKLWTSVNERDELGDDLVPDYITSVQEGGFYGWPYSYWGKHPDPRLKGQRPDLVARAITPDYAVGAHASALGISFGDRTSLPQPFRSGAFVARHGSWNRAQLLGYDVVFVPFRDGRPAGDMKPVLTAFTDGVLVHGRPRALATAKDGALLVVDDKGGAIWRVAAAAAAP</sequence>
<feature type="region of interest" description="Disordered" evidence="1">
    <location>
        <begin position="1"/>
        <end position="41"/>
    </location>
</feature>
<feature type="domain" description="Pyrroloquinoline quinone-dependent pyranose dehydrogenase beta-propeller" evidence="2">
    <location>
        <begin position="41"/>
        <end position="248"/>
    </location>
</feature>
<dbReference type="eggNOG" id="COG2133">
    <property type="taxonomic scope" value="Bacteria"/>
</dbReference>
<dbReference type="InterPro" id="IPR054539">
    <property type="entry name" value="Beta-prop_PDH"/>
</dbReference>